<evidence type="ECO:0000313" key="1">
    <source>
        <dbReference type="EnsemblMetazoa" id="AALFPA23_017181.P25052"/>
    </source>
</evidence>
<accession>A0ABM1ZCE4</accession>
<dbReference type="PANTHER" id="PTHR33332">
    <property type="entry name" value="REVERSE TRANSCRIPTASE DOMAIN-CONTAINING PROTEIN"/>
    <property type="match status" value="1"/>
</dbReference>
<dbReference type="GeneID" id="134286609"/>
<dbReference type="RefSeq" id="XP_062704226.1">
    <property type="nucleotide sequence ID" value="XM_062848242.1"/>
</dbReference>
<reference evidence="2" key="1">
    <citation type="journal article" date="2015" name="Proc. Natl. Acad. Sci. U.S.A.">
        <title>Genome sequence of the Asian Tiger mosquito, Aedes albopictus, reveals insights into its biology, genetics, and evolution.</title>
        <authorList>
            <person name="Chen X.G."/>
            <person name="Jiang X."/>
            <person name="Gu J."/>
            <person name="Xu M."/>
            <person name="Wu Y."/>
            <person name="Deng Y."/>
            <person name="Zhang C."/>
            <person name="Bonizzoni M."/>
            <person name="Dermauw W."/>
            <person name="Vontas J."/>
            <person name="Armbruster P."/>
            <person name="Huang X."/>
            <person name="Yang Y."/>
            <person name="Zhang H."/>
            <person name="He W."/>
            <person name="Peng H."/>
            <person name="Liu Y."/>
            <person name="Wu K."/>
            <person name="Chen J."/>
            <person name="Lirakis M."/>
            <person name="Topalis P."/>
            <person name="Van Leeuwen T."/>
            <person name="Hall A.B."/>
            <person name="Jiang X."/>
            <person name="Thorpe C."/>
            <person name="Mueller R.L."/>
            <person name="Sun C."/>
            <person name="Waterhouse R.M."/>
            <person name="Yan G."/>
            <person name="Tu Z.J."/>
            <person name="Fang X."/>
            <person name="James A.A."/>
        </authorList>
    </citation>
    <scope>NUCLEOTIDE SEQUENCE [LARGE SCALE GENOMIC DNA]</scope>
    <source>
        <strain evidence="2">Foshan</strain>
    </source>
</reference>
<protein>
    <recommendedName>
        <fullName evidence="3">Reverse transcriptase domain-containing protein</fullName>
    </recommendedName>
</protein>
<organism evidence="1 2">
    <name type="scientific">Aedes albopictus</name>
    <name type="common">Asian tiger mosquito</name>
    <name type="synonym">Stegomyia albopicta</name>
    <dbReference type="NCBI Taxonomy" id="7160"/>
    <lineage>
        <taxon>Eukaryota</taxon>
        <taxon>Metazoa</taxon>
        <taxon>Ecdysozoa</taxon>
        <taxon>Arthropoda</taxon>
        <taxon>Hexapoda</taxon>
        <taxon>Insecta</taxon>
        <taxon>Pterygota</taxon>
        <taxon>Neoptera</taxon>
        <taxon>Endopterygota</taxon>
        <taxon>Diptera</taxon>
        <taxon>Nematocera</taxon>
        <taxon>Culicoidea</taxon>
        <taxon>Culicidae</taxon>
        <taxon>Culicinae</taxon>
        <taxon>Aedini</taxon>
        <taxon>Aedes</taxon>
        <taxon>Stegomyia</taxon>
    </lineage>
</organism>
<evidence type="ECO:0000313" key="2">
    <source>
        <dbReference type="Proteomes" id="UP000069940"/>
    </source>
</evidence>
<reference evidence="1" key="2">
    <citation type="submission" date="2025-05" db="UniProtKB">
        <authorList>
            <consortium name="EnsemblMetazoa"/>
        </authorList>
    </citation>
    <scope>IDENTIFICATION</scope>
    <source>
        <strain evidence="1">Foshan</strain>
    </source>
</reference>
<proteinExistence type="predicted"/>
<keyword evidence="2" id="KW-1185">Reference proteome</keyword>
<sequence length="161" mass="18369">MLRSVESAYNELLTSTYQVRKLLFADDIKMFRVIATVLDCLALQTDINELLCWCRENGMNVNINKCKVITFSRECSSVIHQYQMGSIQLEGVQSIHDLGVTIDSQLRFNEHVSVTTAKAFSVLRRNATHFTDPYTLKSLFCALVRSILEYAAPIWNPYHAS</sequence>
<dbReference type="Proteomes" id="UP000069940">
    <property type="component" value="Unassembled WGS sequence"/>
</dbReference>
<dbReference type="EnsemblMetazoa" id="AALFPA23_017181.R25052">
    <property type="protein sequence ID" value="AALFPA23_017181.P25052"/>
    <property type="gene ID" value="AALFPA23_017181"/>
</dbReference>
<evidence type="ECO:0008006" key="3">
    <source>
        <dbReference type="Google" id="ProtNLM"/>
    </source>
</evidence>
<name>A0ABM1ZCE4_AEDAL</name>